<name>A0AAN9GFZ1_9CAEN</name>
<evidence type="ECO:0000256" key="3">
    <source>
        <dbReference type="ARBA" id="ARBA00023134"/>
    </source>
</evidence>
<dbReference type="GO" id="GO:0005525">
    <property type="term" value="F:GTP binding"/>
    <property type="evidence" value="ECO:0007669"/>
    <property type="project" value="UniProtKB-KW"/>
</dbReference>
<feature type="compositionally biased region" description="Basic and acidic residues" evidence="4">
    <location>
        <begin position="640"/>
        <end position="652"/>
    </location>
</feature>
<dbReference type="PANTHER" id="PTHR10903">
    <property type="entry name" value="GTPASE, IMAP FAMILY MEMBER-RELATED"/>
    <property type="match status" value="1"/>
</dbReference>
<reference evidence="6 7" key="1">
    <citation type="submission" date="2024-02" db="EMBL/GenBank/DDBJ databases">
        <title>Chromosome-scale genome assembly of the rough periwinkle Littorina saxatilis.</title>
        <authorList>
            <person name="De Jode A."/>
            <person name="Faria R."/>
            <person name="Formenti G."/>
            <person name="Sims Y."/>
            <person name="Smith T.P."/>
            <person name="Tracey A."/>
            <person name="Wood J.M.D."/>
            <person name="Zagrodzka Z.B."/>
            <person name="Johannesson K."/>
            <person name="Butlin R.K."/>
            <person name="Leder E.H."/>
        </authorList>
    </citation>
    <scope>NUCLEOTIDE SEQUENCE [LARGE SCALE GENOMIC DNA]</scope>
    <source>
        <strain evidence="6">Snail1</strain>
        <tissue evidence="6">Muscle</tissue>
    </source>
</reference>
<accession>A0AAN9GFZ1</accession>
<evidence type="ECO:0000313" key="6">
    <source>
        <dbReference type="EMBL" id="KAK7107508.1"/>
    </source>
</evidence>
<keyword evidence="7" id="KW-1185">Reference proteome</keyword>
<evidence type="ECO:0000256" key="4">
    <source>
        <dbReference type="SAM" id="MobiDB-lite"/>
    </source>
</evidence>
<evidence type="ECO:0000256" key="2">
    <source>
        <dbReference type="ARBA" id="ARBA00022741"/>
    </source>
</evidence>
<dbReference type="InterPro" id="IPR027417">
    <property type="entry name" value="P-loop_NTPase"/>
</dbReference>
<comment type="caution">
    <text evidence="6">The sequence shown here is derived from an EMBL/GenBank/DDBJ whole genome shotgun (WGS) entry which is preliminary data.</text>
</comment>
<feature type="compositionally biased region" description="Basic and acidic residues" evidence="4">
    <location>
        <begin position="499"/>
        <end position="508"/>
    </location>
</feature>
<dbReference type="Pfam" id="PF04548">
    <property type="entry name" value="AIG1"/>
    <property type="match status" value="1"/>
</dbReference>
<feature type="compositionally biased region" description="Basic and acidic residues" evidence="4">
    <location>
        <begin position="601"/>
        <end position="610"/>
    </location>
</feature>
<dbReference type="Proteomes" id="UP001374579">
    <property type="component" value="Unassembled WGS sequence"/>
</dbReference>
<dbReference type="EMBL" id="JBAMIC010000004">
    <property type="protein sequence ID" value="KAK7107508.1"/>
    <property type="molecule type" value="Genomic_DNA"/>
</dbReference>
<dbReference type="PANTHER" id="PTHR10903:SF184">
    <property type="entry name" value="GTP-BINDING PROTEIN A"/>
    <property type="match status" value="1"/>
</dbReference>
<dbReference type="Gene3D" id="3.40.50.300">
    <property type="entry name" value="P-loop containing nucleotide triphosphate hydrolases"/>
    <property type="match status" value="1"/>
</dbReference>
<organism evidence="6 7">
    <name type="scientific">Littorina saxatilis</name>
    <dbReference type="NCBI Taxonomy" id="31220"/>
    <lineage>
        <taxon>Eukaryota</taxon>
        <taxon>Metazoa</taxon>
        <taxon>Spiralia</taxon>
        <taxon>Lophotrochozoa</taxon>
        <taxon>Mollusca</taxon>
        <taxon>Gastropoda</taxon>
        <taxon>Caenogastropoda</taxon>
        <taxon>Littorinimorpha</taxon>
        <taxon>Littorinoidea</taxon>
        <taxon>Littorinidae</taxon>
        <taxon>Littorina</taxon>
    </lineage>
</organism>
<dbReference type="InterPro" id="IPR006703">
    <property type="entry name" value="G_AIG1"/>
</dbReference>
<dbReference type="SUPFAM" id="SSF52540">
    <property type="entry name" value="P-loop containing nucleoside triphosphate hydrolases"/>
    <property type="match status" value="1"/>
</dbReference>
<comment type="similarity">
    <text evidence="1">Belongs to the TRAFAC class TrmE-Era-EngA-EngB-Septin-like GTPase superfamily. AIG1/Toc34/Toc159-like paraseptin GTPase family. IAN subfamily.</text>
</comment>
<feature type="compositionally biased region" description="Basic and acidic residues" evidence="4">
    <location>
        <begin position="556"/>
        <end position="576"/>
    </location>
</feature>
<feature type="region of interest" description="Disordered" evidence="4">
    <location>
        <begin position="451"/>
        <end position="477"/>
    </location>
</feature>
<dbReference type="PROSITE" id="PS51720">
    <property type="entry name" value="G_AIG1"/>
    <property type="match status" value="1"/>
</dbReference>
<keyword evidence="2" id="KW-0547">Nucleotide-binding</keyword>
<feature type="domain" description="AIG1-type G" evidence="5">
    <location>
        <begin position="16"/>
        <end position="221"/>
    </location>
</feature>
<dbReference type="FunFam" id="3.40.50.300:FF:000840">
    <property type="entry name" value="Immune-associated nucleotide-binding protein 9"/>
    <property type="match status" value="1"/>
</dbReference>
<proteinExistence type="inferred from homology"/>
<evidence type="ECO:0000256" key="1">
    <source>
        <dbReference type="ARBA" id="ARBA00008535"/>
    </source>
</evidence>
<sequence length="833" mass="93526">MSKTEGKVLNPSLFPQKQCRLILIGKTGNGKSSTGNSILGKRAFRPQVGLNSGTQTGDLQVSWKDGMEIQVMDTPGLHDTEVGDKVISERITRSLFAVHPGPHAILLCLSCDARFNDEELKVFNALNKIFGERMKSYLILVFTKFDVFKEDRLAFEQQLSNSAHLRDVLAQVHNRYVLFDNREELSPYKKSNQVDQLLAKVQELVSKNGRHFEHDLAWELIKSMNVLKRIEMRKTPNPDIEVHAHTDLEHHAAQEPKAKHEWRGPRARKLQFNLVEVDTSSMSSSTGNLSQGNLDTMDGHVYSSQECEASQAPVNAPTSILRKTTAQNKPRVRFNSVVGEEEYQTRLTGLSGHSIDAEPLCPSKELKDAETNDNMPRSTENPVRNLPRRRLSWAPGDGIDFAKLPSKSIMQLKDSKQVANRLKQFEAIAKQAKQATLTSEDIASKFKMKPRRADSFTRSVSAENKDRPTLVGRVREPGDIGLRTTKYFYKREGDIRLEEQDWAQRKPSETPSSLATAHDQGLNDESTPPEPQKPQEQSERKVPEVPSYPPIPQARHTQDLRPEPNKPPDSPGRKVLETISDPLITQACDNRDLSTQLESRGPNDRFDRNPKGTVLTPAIAQDLKTRRINTRFETTESQDTPERESCKAEAADHGSFSPSEESQHETTPYSGQSEMSQQESPSSPQHSSNLGSLFQQFGFTRGAKQGYVPEIKLSERQQKMLEDRLKERIAQGTAGSNEEQVEQSLKERIAQGTAGLNQEQVEQSLKERIAQGTAGSNEEQVEQSLKERIAQGTAGLNQEQVEEIEKTTSIIDKAVEDGLNKFLLRNMNNCSLM</sequence>
<keyword evidence="3" id="KW-0342">GTP-binding</keyword>
<evidence type="ECO:0000259" key="5">
    <source>
        <dbReference type="PROSITE" id="PS51720"/>
    </source>
</evidence>
<feature type="region of interest" description="Disordered" evidence="4">
    <location>
        <begin position="499"/>
        <end position="691"/>
    </location>
</feature>
<evidence type="ECO:0000313" key="7">
    <source>
        <dbReference type="Proteomes" id="UP001374579"/>
    </source>
</evidence>
<dbReference type="InterPro" id="IPR045058">
    <property type="entry name" value="GIMA/IAN/Toc"/>
</dbReference>
<protein>
    <recommendedName>
        <fullName evidence="5">AIG1-type G domain-containing protein</fullName>
    </recommendedName>
</protein>
<feature type="compositionally biased region" description="Polar residues" evidence="4">
    <location>
        <begin position="656"/>
        <end position="669"/>
    </location>
</feature>
<gene>
    <name evidence="6" type="ORF">V1264_015418</name>
</gene>
<dbReference type="AlphaFoldDB" id="A0AAN9GFZ1"/>
<feature type="compositionally biased region" description="Low complexity" evidence="4">
    <location>
        <begin position="670"/>
        <end position="691"/>
    </location>
</feature>
<feature type="compositionally biased region" description="Basic and acidic residues" evidence="4">
    <location>
        <begin position="463"/>
        <end position="477"/>
    </location>
</feature>